<dbReference type="STRING" id="1437425.CSEC_1325"/>
<evidence type="ECO:0000256" key="1">
    <source>
        <dbReference type="ARBA" id="ARBA00004141"/>
    </source>
</evidence>
<feature type="domain" description="STAS" evidence="6">
    <location>
        <begin position="476"/>
        <end position="580"/>
    </location>
</feature>
<evidence type="ECO:0000256" key="3">
    <source>
        <dbReference type="ARBA" id="ARBA00022989"/>
    </source>
</evidence>
<dbReference type="PROSITE" id="PS50801">
    <property type="entry name" value="STAS"/>
    <property type="match status" value="1"/>
</dbReference>
<organism evidence="7 8">
    <name type="scientific">Candidatus Criblamydia sequanensis CRIB-18</name>
    <dbReference type="NCBI Taxonomy" id="1437425"/>
    <lineage>
        <taxon>Bacteria</taxon>
        <taxon>Pseudomonadati</taxon>
        <taxon>Chlamydiota</taxon>
        <taxon>Chlamydiia</taxon>
        <taxon>Parachlamydiales</taxon>
        <taxon>Candidatus Criblamydiaceae</taxon>
        <taxon>Candidatus Criblamydia</taxon>
    </lineage>
</organism>
<feature type="transmembrane region" description="Helical" evidence="5">
    <location>
        <begin position="293"/>
        <end position="317"/>
    </location>
</feature>
<dbReference type="Proteomes" id="UP000031552">
    <property type="component" value="Unassembled WGS sequence"/>
</dbReference>
<comment type="caution">
    <text evidence="7">The sequence shown here is derived from an EMBL/GenBank/DDBJ whole genome shotgun (WGS) entry which is preliminary data.</text>
</comment>
<dbReference type="SUPFAM" id="SSF52091">
    <property type="entry name" value="SpoIIaa-like"/>
    <property type="match status" value="1"/>
</dbReference>
<evidence type="ECO:0000313" key="8">
    <source>
        <dbReference type="Proteomes" id="UP000031552"/>
    </source>
</evidence>
<dbReference type="InterPro" id="IPR011547">
    <property type="entry name" value="SLC26A/SulP_dom"/>
</dbReference>
<sequence length="641" mass="69635">MHINHYFDHYFDDLAFSGLREDLTSLSLKTLKKDFQAGLTVAFLTVPQTMAFAFVTGLPLSSGLFAAIFSAFIASLFGSSRHLVVGPSNAIAMLIQSGLSAVLYTHYRELTGIDKEIMALNILTQLTLLVAFIQATFAFCKLGRLTHFVSHSVIVGYLLGVAVAIVVTQLYVFLGISPSIHAYAVYEKLLDVIANLGKTEVPAITTSCLSLFILIFIKKWDKRLPAGALMLALVSFILWSEKKMAFTGFFGIIDPLTEEEAALVPLVGDNGMILSASPVLAFPYFHIKILNELLPFAFAVALLSILESTAVAKAIAASSGQKLSVNQEVLGVSLGNLVSCSLAALPVSGSPSRSVLNYEAGAVTRFAALFGALQAGAIVFIFDKFISEIPLPALAALLVVTAFKIVDIKQLKLCLKATSSDAFVLWVTFISCLLFSLDVAFYIGVIISITLYLKKAAMPQLSEFSVDEKGVLQSIDARDALEQKSIRLIKVEGELFFGAAELFQTTLRAFAHKGKGPCVLILQLKNARDMDATACLALKQLNDYLISKGHHLVACGMMPGVLEVFVDSGIGYEMGEENLFPFDPRYPNRHTQLAWQRANKLVEEDQALNQEKGQNIVPIESIASPVKEGEKESLTPDLLNL</sequence>
<keyword evidence="2 5" id="KW-0812">Transmembrane</keyword>
<dbReference type="Pfam" id="PF00916">
    <property type="entry name" value="Sulfate_transp"/>
    <property type="match status" value="1"/>
</dbReference>
<reference evidence="7" key="1">
    <citation type="submission" date="2013-12" db="EMBL/GenBank/DDBJ databases">
        <authorList>
            <person name="Linke B."/>
        </authorList>
    </citation>
    <scope>NUCLEOTIDE SEQUENCE [LARGE SCALE GENOMIC DNA]</scope>
    <source>
        <strain evidence="7">CRIB-18</strain>
    </source>
</reference>
<dbReference type="PANTHER" id="PTHR11814">
    <property type="entry name" value="SULFATE TRANSPORTER"/>
    <property type="match status" value="1"/>
</dbReference>
<evidence type="ECO:0000256" key="4">
    <source>
        <dbReference type="ARBA" id="ARBA00023136"/>
    </source>
</evidence>
<feature type="transmembrane region" description="Helical" evidence="5">
    <location>
        <begin position="90"/>
        <end position="107"/>
    </location>
</feature>
<dbReference type="CDD" id="cd07042">
    <property type="entry name" value="STAS_SulP_like_sulfate_transporter"/>
    <property type="match status" value="1"/>
</dbReference>
<dbReference type="RefSeq" id="WP_053331859.1">
    <property type="nucleotide sequence ID" value="NZ_CCEJ010000005.1"/>
</dbReference>
<feature type="transmembrane region" description="Helical" evidence="5">
    <location>
        <begin position="426"/>
        <end position="453"/>
    </location>
</feature>
<gene>
    <name evidence="7" type="primary">sulp3</name>
    <name evidence="7" type="ORF">CSEC_1325</name>
</gene>
<keyword evidence="8" id="KW-1185">Reference proteome</keyword>
<dbReference type="Pfam" id="PF01740">
    <property type="entry name" value="STAS"/>
    <property type="match status" value="1"/>
</dbReference>
<dbReference type="EMBL" id="CCEJ010000005">
    <property type="protein sequence ID" value="CDR34145.1"/>
    <property type="molecule type" value="Genomic_DNA"/>
</dbReference>
<feature type="transmembrane region" description="Helical" evidence="5">
    <location>
        <begin position="224"/>
        <end position="240"/>
    </location>
</feature>
<dbReference type="AlphaFoldDB" id="A0A090D1X3"/>
<keyword evidence="4 5" id="KW-0472">Membrane</keyword>
<accession>A0A090D1X3</accession>
<dbReference type="InterPro" id="IPR001902">
    <property type="entry name" value="SLC26A/SulP_fam"/>
</dbReference>
<evidence type="ECO:0000256" key="2">
    <source>
        <dbReference type="ARBA" id="ARBA00022692"/>
    </source>
</evidence>
<dbReference type="Gene3D" id="3.30.750.24">
    <property type="entry name" value="STAS domain"/>
    <property type="match status" value="1"/>
</dbReference>
<dbReference type="InterPro" id="IPR036513">
    <property type="entry name" value="STAS_dom_sf"/>
</dbReference>
<feature type="transmembrane region" description="Helical" evidence="5">
    <location>
        <begin position="119"/>
        <end position="142"/>
    </location>
</feature>
<dbReference type="GO" id="GO:0016020">
    <property type="term" value="C:membrane"/>
    <property type="evidence" value="ECO:0007669"/>
    <property type="project" value="UniProtKB-SubCell"/>
</dbReference>
<evidence type="ECO:0000259" key="6">
    <source>
        <dbReference type="PROSITE" id="PS50801"/>
    </source>
</evidence>
<dbReference type="OrthoDB" id="9771198at2"/>
<feature type="transmembrane region" description="Helical" evidence="5">
    <location>
        <begin position="154"/>
        <end position="181"/>
    </location>
</feature>
<reference evidence="7" key="2">
    <citation type="submission" date="2014-09" db="EMBL/GenBank/DDBJ databases">
        <title>Criblamydia sequanensis harbors a mega-plasmid encoding arsenite resistance.</title>
        <authorList>
            <person name="Bertelli C."/>
            <person name="Goesmann A."/>
            <person name="Greub G."/>
        </authorList>
    </citation>
    <scope>NUCLEOTIDE SEQUENCE [LARGE SCALE GENOMIC DNA]</scope>
    <source>
        <strain evidence="7">CRIB-18</strain>
    </source>
</reference>
<feature type="transmembrane region" description="Helical" evidence="5">
    <location>
        <begin position="60"/>
        <end position="78"/>
    </location>
</feature>
<feature type="transmembrane region" description="Helical" evidence="5">
    <location>
        <begin position="360"/>
        <end position="382"/>
    </location>
</feature>
<comment type="subcellular location">
    <subcellularLocation>
        <location evidence="1">Membrane</location>
        <topology evidence="1">Multi-pass membrane protein</topology>
    </subcellularLocation>
</comment>
<feature type="transmembrane region" description="Helical" evidence="5">
    <location>
        <begin position="329"/>
        <end position="348"/>
    </location>
</feature>
<dbReference type="GO" id="GO:0055085">
    <property type="term" value="P:transmembrane transport"/>
    <property type="evidence" value="ECO:0007669"/>
    <property type="project" value="InterPro"/>
</dbReference>
<protein>
    <submittedName>
        <fullName evidence="7">Sulfate transporter</fullName>
    </submittedName>
</protein>
<evidence type="ECO:0000313" key="7">
    <source>
        <dbReference type="EMBL" id="CDR34145.1"/>
    </source>
</evidence>
<feature type="transmembrane region" description="Helical" evidence="5">
    <location>
        <begin position="389"/>
        <end position="406"/>
    </location>
</feature>
<dbReference type="eggNOG" id="COG0659">
    <property type="taxonomic scope" value="Bacteria"/>
</dbReference>
<evidence type="ECO:0000256" key="5">
    <source>
        <dbReference type="SAM" id="Phobius"/>
    </source>
</evidence>
<proteinExistence type="predicted"/>
<keyword evidence="3 5" id="KW-1133">Transmembrane helix</keyword>
<name>A0A090D1X3_9BACT</name>
<dbReference type="InterPro" id="IPR002645">
    <property type="entry name" value="STAS_dom"/>
</dbReference>